<name>K9VTE9_9CYAN</name>
<proteinExistence type="predicted"/>
<dbReference type="AlphaFoldDB" id="K9VTE9"/>
<gene>
    <name evidence="1" type="ORF">Cri9333_0370</name>
</gene>
<evidence type="ECO:0000313" key="1">
    <source>
        <dbReference type="EMBL" id="AFZ11348.1"/>
    </source>
</evidence>
<keyword evidence="2" id="KW-1185">Reference proteome</keyword>
<reference evidence="1 2" key="1">
    <citation type="submission" date="2012-06" db="EMBL/GenBank/DDBJ databases">
        <title>Finished chromosome of genome of Crinalium epipsammum PCC 9333.</title>
        <authorList>
            <consortium name="US DOE Joint Genome Institute"/>
            <person name="Gugger M."/>
            <person name="Coursin T."/>
            <person name="Rippka R."/>
            <person name="Tandeau De Marsac N."/>
            <person name="Huntemann M."/>
            <person name="Wei C.-L."/>
            <person name="Han J."/>
            <person name="Detter J.C."/>
            <person name="Han C."/>
            <person name="Tapia R."/>
            <person name="Davenport K."/>
            <person name="Daligault H."/>
            <person name="Erkkila T."/>
            <person name="Gu W."/>
            <person name="Munk A.C.C."/>
            <person name="Teshima H."/>
            <person name="Xu Y."/>
            <person name="Chain P."/>
            <person name="Chen A."/>
            <person name="Krypides N."/>
            <person name="Mavromatis K."/>
            <person name="Markowitz V."/>
            <person name="Szeto E."/>
            <person name="Ivanova N."/>
            <person name="Mikhailova N."/>
            <person name="Ovchinnikova G."/>
            <person name="Pagani I."/>
            <person name="Pati A."/>
            <person name="Goodwin L."/>
            <person name="Peters L."/>
            <person name="Pitluck S."/>
            <person name="Woyke T."/>
            <person name="Kerfeld C."/>
        </authorList>
    </citation>
    <scope>NUCLEOTIDE SEQUENCE [LARGE SCALE GENOMIC DNA]</scope>
    <source>
        <strain evidence="1 2">PCC 9333</strain>
    </source>
</reference>
<protein>
    <submittedName>
        <fullName evidence="1">Uncharacterized protein</fullName>
    </submittedName>
</protein>
<evidence type="ECO:0000313" key="2">
    <source>
        <dbReference type="Proteomes" id="UP000010472"/>
    </source>
</evidence>
<dbReference type="PATRIC" id="fig|1173022.3.peg.390"/>
<dbReference type="KEGG" id="cep:Cri9333_0370"/>
<dbReference type="EMBL" id="CP003620">
    <property type="protein sequence ID" value="AFZ11348.1"/>
    <property type="molecule type" value="Genomic_DNA"/>
</dbReference>
<dbReference type="Proteomes" id="UP000010472">
    <property type="component" value="Chromosome"/>
</dbReference>
<dbReference type="eggNOG" id="ENOG5032Y29">
    <property type="taxonomic scope" value="Bacteria"/>
</dbReference>
<sequence length="138" mass="16098">MGGIYAVLEKIKDKPGMYIGKSSITILSHFLIGYEFARSELGLELTEEEVDFYEHFHAWIERYFNVRTCNSWANIILLFTGDESRAFDCFFKLLDEFKKRDKTLNNRGENVIKTYFVQDGKIVGEIGKEERLHSAQEV</sequence>
<dbReference type="RefSeq" id="WP_015201489.1">
    <property type="nucleotide sequence ID" value="NC_019753.1"/>
</dbReference>
<organism evidence="1 2">
    <name type="scientific">Crinalium epipsammum PCC 9333</name>
    <dbReference type="NCBI Taxonomy" id="1173022"/>
    <lineage>
        <taxon>Bacteria</taxon>
        <taxon>Bacillati</taxon>
        <taxon>Cyanobacteriota</taxon>
        <taxon>Cyanophyceae</taxon>
        <taxon>Gomontiellales</taxon>
        <taxon>Gomontiellaceae</taxon>
        <taxon>Crinalium</taxon>
    </lineage>
</organism>
<dbReference type="HOGENOM" id="CLU_153659_0_0_3"/>
<accession>K9VTE9</accession>